<dbReference type="OrthoDB" id="615056at2"/>
<gene>
    <name evidence="2" type="ORF">BFS30_08730</name>
</gene>
<evidence type="ECO:0000313" key="2">
    <source>
        <dbReference type="EMBL" id="AOM77237.1"/>
    </source>
</evidence>
<dbReference type="KEGG" id="psty:BFS30_08730"/>
<dbReference type="Proteomes" id="UP000094313">
    <property type="component" value="Chromosome"/>
</dbReference>
<name>A0A1D7QF22_9SPHI</name>
<sequence length="601" mass="67761">MFREVYNKVSNQHPPKWFYIAVISLLLSYSCKKEKINFQRDTAIERITENLSGTRIIDLFGYDHVIANGDSLTNFVIPIHPSDPAYKENHYKFPGTKYFPQDGRMGNSWWSVENVDAKVGAIWQVPAALFGSDHTLNLTLQNLDYGGNPYEMANFSIGLENNKPMDYYVVNSAVMGGKADYLMTDRDETEPKKGYFKIRVINLSFKLGPRANFNGPFEEHYGKISLAYADGRPVSNATSNIDPLKKVSDYVEIPYGTYQFKVLNEKGREIAGATGHTPNRIIDPPSSSMPRSIFDPSYIVYAPIQTYQPGGVYTIVVNPFGCEFFKNELNYTDFKYQNSFKIIIDKKPEVNQSFARVQAVNALPEQTVSFRLNGQTLTENLKYAAASAYQTKSTGKNQIEAVDQTGKVLAQMERTLDPGMNYTVWLYPTPEGPAKIVVTNNDLSGVLHAGTAEEDASYDYRYFAMPFSKRFLNLCPDVPYLTITAKNGQVLGDKKDNPAVYNLRPGQAPERFPYTWGDWSSREYEILAYRSTPQVTPGVWASDIKILTNENFIARKELYTSGSKTIPFHEPGIYSVALIGRTGNQVPEAFKAKMIVVKHNL</sequence>
<evidence type="ECO:0000259" key="1">
    <source>
        <dbReference type="Pfam" id="PF14344"/>
    </source>
</evidence>
<proteinExistence type="predicted"/>
<evidence type="ECO:0000313" key="3">
    <source>
        <dbReference type="Proteomes" id="UP000094313"/>
    </source>
</evidence>
<reference evidence="2 3" key="1">
    <citation type="submission" date="2016-08" db="EMBL/GenBank/DDBJ databases">
        <authorList>
            <person name="Seilhamer J.J."/>
        </authorList>
    </citation>
    <scope>NUCLEOTIDE SEQUENCE [LARGE SCALE GENOMIC DNA]</scope>
    <source>
        <strain evidence="2 3">DX4</strain>
    </source>
</reference>
<organism evidence="2 3">
    <name type="scientific">Pedobacter steynii</name>
    <dbReference type="NCBI Taxonomy" id="430522"/>
    <lineage>
        <taxon>Bacteria</taxon>
        <taxon>Pseudomonadati</taxon>
        <taxon>Bacteroidota</taxon>
        <taxon>Sphingobacteriia</taxon>
        <taxon>Sphingobacteriales</taxon>
        <taxon>Sphingobacteriaceae</taxon>
        <taxon>Pedobacter</taxon>
    </lineage>
</organism>
<dbReference type="RefSeq" id="WP_069378928.1">
    <property type="nucleotide sequence ID" value="NZ_CP017141.1"/>
</dbReference>
<keyword evidence="3" id="KW-1185">Reference proteome</keyword>
<dbReference type="Pfam" id="PF14344">
    <property type="entry name" value="DUF4397"/>
    <property type="match status" value="1"/>
</dbReference>
<accession>A0A1D7QF22</accession>
<dbReference type="AlphaFoldDB" id="A0A1D7QF22"/>
<feature type="domain" description="DUF4397" evidence="1">
    <location>
        <begin position="355"/>
        <end position="444"/>
    </location>
</feature>
<protein>
    <recommendedName>
        <fullName evidence="1">DUF4397 domain-containing protein</fullName>
    </recommendedName>
</protein>
<dbReference type="PROSITE" id="PS51257">
    <property type="entry name" value="PROKAR_LIPOPROTEIN"/>
    <property type="match status" value="1"/>
</dbReference>
<dbReference type="InterPro" id="IPR025510">
    <property type="entry name" value="DUF4397"/>
</dbReference>
<dbReference type="EMBL" id="CP017141">
    <property type="protein sequence ID" value="AOM77237.1"/>
    <property type="molecule type" value="Genomic_DNA"/>
</dbReference>